<proteinExistence type="predicted"/>
<comment type="caution">
    <text evidence="2">The sequence shown here is derived from an EMBL/GenBank/DDBJ whole genome shotgun (WGS) entry which is preliminary data.</text>
</comment>
<evidence type="ECO:0000313" key="2">
    <source>
        <dbReference type="EMBL" id="KAK8773881.1"/>
    </source>
</evidence>
<organism evidence="2 3">
    <name type="scientific">Amblyomma americanum</name>
    <name type="common">Lone star tick</name>
    <dbReference type="NCBI Taxonomy" id="6943"/>
    <lineage>
        <taxon>Eukaryota</taxon>
        <taxon>Metazoa</taxon>
        <taxon>Ecdysozoa</taxon>
        <taxon>Arthropoda</taxon>
        <taxon>Chelicerata</taxon>
        <taxon>Arachnida</taxon>
        <taxon>Acari</taxon>
        <taxon>Parasitiformes</taxon>
        <taxon>Ixodida</taxon>
        <taxon>Ixodoidea</taxon>
        <taxon>Ixodidae</taxon>
        <taxon>Amblyomminae</taxon>
        <taxon>Amblyomma</taxon>
    </lineage>
</organism>
<name>A0AAQ4EGU7_AMBAM</name>
<accession>A0AAQ4EGU7</accession>
<reference evidence="2 3" key="1">
    <citation type="journal article" date="2023" name="Arcadia Sci">
        <title>De novo assembly of a long-read Amblyomma americanum tick genome.</title>
        <authorList>
            <person name="Chou S."/>
            <person name="Poskanzer K.E."/>
            <person name="Rollins M."/>
            <person name="Thuy-Boun P.S."/>
        </authorList>
    </citation>
    <scope>NUCLEOTIDE SEQUENCE [LARGE SCALE GENOMIC DNA]</scope>
    <source>
        <strain evidence="2">F_SG_1</strain>
        <tissue evidence="2">Salivary glands</tissue>
    </source>
</reference>
<protein>
    <submittedName>
        <fullName evidence="2">Uncharacterized protein</fullName>
    </submittedName>
</protein>
<dbReference type="AlphaFoldDB" id="A0AAQ4EGU7"/>
<feature type="region of interest" description="Disordered" evidence="1">
    <location>
        <begin position="1"/>
        <end position="32"/>
    </location>
</feature>
<dbReference type="EMBL" id="JARKHS020016158">
    <property type="protein sequence ID" value="KAK8773881.1"/>
    <property type="molecule type" value="Genomic_DNA"/>
</dbReference>
<sequence>MMSHHSLGRKQNNDYRSRNEGIATPTTQVPKCPNQPNGTYHCPKLPPTESCSDLKCEEKGQTCCLDVCTIPTCV</sequence>
<keyword evidence="3" id="KW-1185">Reference proteome</keyword>
<dbReference type="Proteomes" id="UP001321473">
    <property type="component" value="Unassembled WGS sequence"/>
</dbReference>
<evidence type="ECO:0000313" key="3">
    <source>
        <dbReference type="Proteomes" id="UP001321473"/>
    </source>
</evidence>
<gene>
    <name evidence="2" type="ORF">V5799_011587</name>
</gene>
<evidence type="ECO:0000256" key="1">
    <source>
        <dbReference type="SAM" id="MobiDB-lite"/>
    </source>
</evidence>